<feature type="region of interest" description="Disordered" evidence="1">
    <location>
        <begin position="739"/>
        <end position="812"/>
    </location>
</feature>
<dbReference type="InterPro" id="IPR016024">
    <property type="entry name" value="ARM-type_fold"/>
</dbReference>
<feature type="region of interest" description="Disordered" evidence="1">
    <location>
        <begin position="713"/>
        <end position="732"/>
    </location>
</feature>
<dbReference type="Gene3D" id="3.30.200.20">
    <property type="entry name" value="Phosphorylase Kinase, domain 1"/>
    <property type="match status" value="1"/>
</dbReference>
<feature type="compositionally biased region" description="Polar residues" evidence="1">
    <location>
        <begin position="722"/>
        <end position="732"/>
    </location>
</feature>
<dbReference type="Gene3D" id="1.10.510.10">
    <property type="entry name" value="Transferase(Phosphotransferase) domain 1"/>
    <property type="match status" value="1"/>
</dbReference>
<sequence>MNFLRNTFSSFPYYQEKTPIYSTGLWDVYAGSSKKDNNVKVCIFIYKNNDISTSTNTTDLIFKNAKQLRLPGLVKVLDVFPDSNIIVTEQVFKLHLNDDAEKTEDSIALGLYQLNKILQLLVENNLEITGLDLNNDIYYNKVGEWCIFALENIVPCNNDNRNNNTLQVFKTFILSNFPQFKKFLTNNTNINAKRLASSSLSILKSFQHQIKAQYKLIQLFDFLQNEFPFITDNQEQFSTLIQWAKILLPDVNGATILDATTPNLCDKFIMPFFNQYLLSNNNISQDSTNENKLLLLLLVTLSNIKHSDPAQAKTLVLTQLKCPNRQVRFLLLKFLPHYIAFFPKTSINKELYPLILTGLSDENLQIKVNTLKVFEAGDTNSLLSQLDLKIINNDFLRHLANLQNIRTNINKGNYKVKLMVLDILCNDILDKLIDYQGADKALLIVSTALIKTLNQPAESTRVKLHCLKLINKKLISNKGKNDISDEDNKINDWPIDILINKLLSGVAPIMMDGSPKVRKLASQVFKKICTELERKVEETIDSTDYTDEQLNEESSDENDICEINESLNVNEFVLVREMVANLGLDMNNSFYDNKNSNKIESSICKDLGDIKINNTSYNKLATPDESLWDQGDNDDDDDDNWNTEDDYNSVKTAKPRTKKVFTTKSISTKKDFKSVKGTSNNSPKIIDDDWGSAWDEFEDNDDNDLLEIDSKNTSSKVTSNKIPTSSTSKDNIGTKVSIQKPSWMDDDIASTQPKRSHGKTIKTNASRITTASKKINSQTAFKNMSIGNNSNKRSVAHKNNNQDDIDDWGDDW</sequence>
<accession>A0A376B376</accession>
<dbReference type="Gene3D" id="1.25.10.10">
    <property type="entry name" value="Leucine-rich Repeat Variant"/>
    <property type="match status" value="1"/>
</dbReference>
<evidence type="ECO:0000313" key="3">
    <source>
        <dbReference type="Proteomes" id="UP000262825"/>
    </source>
</evidence>
<keyword evidence="3" id="KW-1185">Reference proteome</keyword>
<dbReference type="InterPro" id="IPR051177">
    <property type="entry name" value="CIK-Related_Protein"/>
</dbReference>
<proteinExistence type="predicted"/>
<reference evidence="3" key="1">
    <citation type="submission" date="2018-06" db="EMBL/GenBank/DDBJ databases">
        <authorList>
            <person name="Guldener U."/>
        </authorList>
    </citation>
    <scope>NUCLEOTIDE SEQUENCE [LARGE SCALE GENOMIC DNA]</scope>
    <source>
        <strain evidence="3">UTAD17</strain>
    </source>
</reference>
<protein>
    <submittedName>
        <fullName evidence="2">Uncharacterized protein</fullName>
    </submittedName>
</protein>
<dbReference type="Proteomes" id="UP000262825">
    <property type="component" value="Unassembled WGS sequence"/>
</dbReference>
<feature type="region of interest" description="Disordered" evidence="1">
    <location>
        <begin position="621"/>
        <end position="650"/>
    </location>
</feature>
<evidence type="ECO:0000313" key="2">
    <source>
        <dbReference type="EMBL" id="SSD59127.1"/>
    </source>
</evidence>
<feature type="compositionally biased region" description="Acidic residues" evidence="1">
    <location>
        <begin position="803"/>
        <end position="812"/>
    </location>
</feature>
<feature type="compositionally biased region" description="Acidic residues" evidence="1">
    <location>
        <begin position="631"/>
        <end position="647"/>
    </location>
</feature>
<dbReference type="GO" id="GO:0006409">
    <property type="term" value="P:tRNA export from nucleus"/>
    <property type="evidence" value="ECO:0007669"/>
    <property type="project" value="TreeGrafter"/>
</dbReference>
<dbReference type="SUPFAM" id="SSF48371">
    <property type="entry name" value="ARM repeat"/>
    <property type="match status" value="1"/>
</dbReference>
<dbReference type="PANTHER" id="PTHR12984">
    <property type="entry name" value="SCY1-RELATED S/T PROTEIN KINASE-LIKE"/>
    <property type="match status" value="1"/>
</dbReference>
<dbReference type="EMBL" id="UFAJ01000095">
    <property type="protein sequence ID" value="SSD59127.1"/>
    <property type="molecule type" value="Genomic_DNA"/>
</dbReference>
<dbReference type="PANTHER" id="PTHR12984:SF3">
    <property type="entry name" value="N-TERMINAL KINASE-LIKE PROTEIN"/>
    <property type="match status" value="1"/>
</dbReference>
<name>A0A376B376_9ASCO</name>
<dbReference type="AlphaFoldDB" id="A0A376B376"/>
<organism evidence="2 3">
    <name type="scientific">Saccharomycodes ludwigii</name>
    <dbReference type="NCBI Taxonomy" id="36035"/>
    <lineage>
        <taxon>Eukaryota</taxon>
        <taxon>Fungi</taxon>
        <taxon>Dikarya</taxon>
        <taxon>Ascomycota</taxon>
        <taxon>Saccharomycotina</taxon>
        <taxon>Saccharomycetes</taxon>
        <taxon>Saccharomycodales</taxon>
        <taxon>Saccharomycodaceae</taxon>
        <taxon>Saccharomycodes</taxon>
    </lineage>
</organism>
<feature type="compositionally biased region" description="Polar residues" evidence="1">
    <location>
        <begin position="761"/>
        <end position="799"/>
    </location>
</feature>
<dbReference type="InterPro" id="IPR011989">
    <property type="entry name" value="ARM-like"/>
</dbReference>
<dbReference type="GO" id="GO:0005737">
    <property type="term" value="C:cytoplasm"/>
    <property type="evidence" value="ECO:0007669"/>
    <property type="project" value="TreeGrafter"/>
</dbReference>
<dbReference type="VEuPathDB" id="FungiDB:SCODWIG_00888"/>
<gene>
    <name evidence="2" type="ORF">SCODWIG_00888</name>
</gene>
<evidence type="ECO:0000256" key="1">
    <source>
        <dbReference type="SAM" id="MobiDB-lite"/>
    </source>
</evidence>